<dbReference type="GO" id="GO:0005874">
    <property type="term" value="C:microtubule"/>
    <property type="evidence" value="ECO:0007669"/>
    <property type="project" value="UniProtKB-KW"/>
</dbReference>
<dbReference type="InterPro" id="IPR036961">
    <property type="entry name" value="Kinesin_motor_dom_sf"/>
</dbReference>
<evidence type="ECO:0000256" key="3">
    <source>
        <dbReference type="PROSITE-ProRule" id="PRU00283"/>
    </source>
</evidence>
<sequence length="647" mass="71233">MRKKISGYAKQQQAYADDAKQTLAKASLPQALLDMAKSFTERELLLELLKWFKADFFRWLDKPCCEHCPASSGAKNEGMTEPSEEELRYGATRVEAWRCESCGRLLRFPRYSDPARLLETRRGRCGEWANCFTLIATALGYQARLVVDWTDHVWTEVWYGGSWHHCDACETCLDAPLTYEVGWGKKLTYIIAFGPTEVVDVTARYTRNWAAVLSRRTLLSEEQLAKAIEDSESSLRGDLLAPAWRDLEEAELAELRSQKQNSSNLSPAELCGRTSGSTDWRAERGELGILPVLIAESSTTIDPSLPSLEPKDANVQLQPAQLLSGAALGQHSTGVRCLELRAPFATVELPAEAPDAFLCPEGFTVEAWVAASAEELQPLAHANPVISRHGPASGWELRICAEGAVVFLVTVDGIHKELQSASCCEWRGQWIHVAGSFDGQVSRIFVGKELVAEQQVRAFDQPSRGHCAWGEIQLGMTVVPDVGSMLHVVATGLGNRKVRATKMNADSSRSHLMLIISMDVSDKETGRRRLGKISIVDLAGSERLSKSEVTGEAQKEAIEINKSLTALGDVMMAFTSRAKLIPYRNHKLTQLMQDSLGGSAKTLMFVNVSPSSSNADETINSLKYASRARCIENEVKTNGPSTKSIGR</sequence>
<dbReference type="Pfam" id="PF01841">
    <property type="entry name" value="Transglut_core"/>
    <property type="match status" value="1"/>
</dbReference>
<dbReference type="Pfam" id="PF00225">
    <property type="entry name" value="Kinesin"/>
    <property type="match status" value="1"/>
</dbReference>
<evidence type="ECO:0000259" key="6">
    <source>
        <dbReference type="PROSITE" id="PS50067"/>
    </source>
</evidence>
<dbReference type="GO" id="GO:0007018">
    <property type="term" value="P:microtubule-based movement"/>
    <property type="evidence" value="ECO:0007669"/>
    <property type="project" value="InterPro"/>
</dbReference>
<gene>
    <name evidence="7" type="primary">NGLY1</name>
    <name evidence="7" type="ORF">SPIL2461_LOCUS10925</name>
</gene>
<dbReference type="GO" id="GO:0003777">
    <property type="term" value="F:microtubule motor activity"/>
    <property type="evidence" value="ECO:0007669"/>
    <property type="project" value="InterPro"/>
</dbReference>
<dbReference type="InterPro" id="IPR027417">
    <property type="entry name" value="P-loop_NTPase"/>
</dbReference>
<keyword evidence="8" id="KW-1185">Reference proteome</keyword>
<keyword evidence="4" id="KW-0505">Motor protein</keyword>
<keyword evidence="1 4" id="KW-0547">Nucleotide-binding</keyword>
<keyword evidence="4" id="KW-0493">Microtubule</keyword>
<keyword evidence="2 4" id="KW-0067">ATP-binding</keyword>
<dbReference type="InterPro" id="IPR038765">
    <property type="entry name" value="Papain-like_cys_pep_sf"/>
</dbReference>
<dbReference type="SMART" id="SM00460">
    <property type="entry name" value="TGc"/>
    <property type="match status" value="1"/>
</dbReference>
<dbReference type="Pfam" id="PF13385">
    <property type="entry name" value="Laminin_G_3"/>
    <property type="match status" value="1"/>
</dbReference>
<dbReference type="Gene3D" id="3.10.620.30">
    <property type="match status" value="1"/>
</dbReference>
<evidence type="ECO:0000256" key="4">
    <source>
        <dbReference type="RuleBase" id="RU000394"/>
    </source>
</evidence>
<dbReference type="InterPro" id="IPR013320">
    <property type="entry name" value="ConA-like_dom_sf"/>
</dbReference>
<evidence type="ECO:0000256" key="5">
    <source>
        <dbReference type="SAM" id="MobiDB-lite"/>
    </source>
</evidence>
<dbReference type="SUPFAM" id="SSF54001">
    <property type="entry name" value="Cysteine proteinases"/>
    <property type="match status" value="1"/>
</dbReference>
<dbReference type="GO" id="GO:0005524">
    <property type="term" value="F:ATP binding"/>
    <property type="evidence" value="ECO:0007669"/>
    <property type="project" value="UniProtKB-KW"/>
</dbReference>
<feature type="domain" description="Kinesin motor" evidence="6">
    <location>
        <begin position="479"/>
        <end position="631"/>
    </location>
</feature>
<dbReference type="SUPFAM" id="SSF52540">
    <property type="entry name" value="P-loop containing nucleoside triphosphate hydrolases"/>
    <property type="match status" value="1"/>
</dbReference>
<dbReference type="PRINTS" id="PR00380">
    <property type="entry name" value="KINESINHEAVY"/>
</dbReference>
<comment type="caution">
    <text evidence="3">Lacks conserved residue(s) required for the propagation of feature annotation.</text>
</comment>
<proteinExistence type="inferred from homology"/>
<dbReference type="SUPFAM" id="SSF49899">
    <property type="entry name" value="Concanavalin A-like lectins/glucanases"/>
    <property type="match status" value="1"/>
</dbReference>
<dbReference type="EMBL" id="CAJNIZ010021057">
    <property type="protein sequence ID" value="CAE7447656.1"/>
    <property type="molecule type" value="Genomic_DNA"/>
</dbReference>
<protein>
    <recommendedName>
        <fullName evidence="4">Kinesin-like protein</fullName>
    </recommendedName>
</protein>
<evidence type="ECO:0000313" key="8">
    <source>
        <dbReference type="Proteomes" id="UP000649617"/>
    </source>
</evidence>
<dbReference type="OrthoDB" id="409136at2759"/>
<reference evidence="7" key="1">
    <citation type="submission" date="2021-02" db="EMBL/GenBank/DDBJ databases">
        <authorList>
            <person name="Dougan E. K."/>
            <person name="Rhodes N."/>
            <person name="Thang M."/>
            <person name="Chan C."/>
        </authorList>
    </citation>
    <scope>NUCLEOTIDE SEQUENCE</scope>
</reference>
<dbReference type="Gene3D" id="2.60.120.200">
    <property type="match status" value="1"/>
</dbReference>
<dbReference type="AlphaFoldDB" id="A0A812RPC1"/>
<evidence type="ECO:0000256" key="2">
    <source>
        <dbReference type="ARBA" id="ARBA00022840"/>
    </source>
</evidence>
<dbReference type="InterPro" id="IPR027640">
    <property type="entry name" value="Kinesin-like_fam"/>
</dbReference>
<dbReference type="GO" id="GO:0008017">
    <property type="term" value="F:microtubule binding"/>
    <property type="evidence" value="ECO:0007669"/>
    <property type="project" value="InterPro"/>
</dbReference>
<comment type="similarity">
    <text evidence="3 4">Belongs to the TRAFAC class myosin-kinesin ATPase superfamily. Kinesin family.</text>
</comment>
<dbReference type="PROSITE" id="PS50067">
    <property type="entry name" value="KINESIN_MOTOR_2"/>
    <property type="match status" value="1"/>
</dbReference>
<evidence type="ECO:0000313" key="7">
    <source>
        <dbReference type="EMBL" id="CAE7447656.1"/>
    </source>
</evidence>
<dbReference type="PROSITE" id="PS00411">
    <property type="entry name" value="KINESIN_MOTOR_1"/>
    <property type="match status" value="1"/>
</dbReference>
<dbReference type="Gene3D" id="3.40.850.10">
    <property type="entry name" value="Kinesin motor domain"/>
    <property type="match status" value="1"/>
</dbReference>
<evidence type="ECO:0000256" key="1">
    <source>
        <dbReference type="ARBA" id="ARBA00022741"/>
    </source>
</evidence>
<dbReference type="SMART" id="SM00129">
    <property type="entry name" value="KISc"/>
    <property type="match status" value="1"/>
</dbReference>
<accession>A0A812RPC1</accession>
<dbReference type="Gene3D" id="2.20.25.10">
    <property type="match status" value="1"/>
</dbReference>
<dbReference type="InterPro" id="IPR001752">
    <property type="entry name" value="Kinesin_motor_dom"/>
</dbReference>
<dbReference type="InterPro" id="IPR019821">
    <property type="entry name" value="Kinesin_motor_CS"/>
</dbReference>
<name>A0A812RPC1_SYMPI</name>
<organism evidence="7 8">
    <name type="scientific">Symbiodinium pilosum</name>
    <name type="common">Dinoflagellate</name>
    <dbReference type="NCBI Taxonomy" id="2952"/>
    <lineage>
        <taxon>Eukaryota</taxon>
        <taxon>Sar</taxon>
        <taxon>Alveolata</taxon>
        <taxon>Dinophyceae</taxon>
        <taxon>Suessiales</taxon>
        <taxon>Symbiodiniaceae</taxon>
        <taxon>Symbiodinium</taxon>
    </lineage>
</organism>
<feature type="region of interest" description="Disordered" evidence="5">
    <location>
        <begin position="255"/>
        <end position="277"/>
    </location>
</feature>
<dbReference type="Proteomes" id="UP000649617">
    <property type="component" value="Unassembled WGS sequence"/>
</dbReference>
<dbReference type="PANTHER" id="PTHR47972">
    <property type="entry name" value="KINESIN-LIKE PROTEIN KLP-3"/>
    <property type="match status" value="1"/>
</dbReference>
<dbReference type="InterPro" id="IPR002931">
    <property type="entry name" value="Transglutaminase-like"/>
</dbReference>
<comment type="caution">
    <text evidence="7">The sequence shown here is derived from an EMBL/GenBank/DDBJ whole genome shotgun (WGS) entry which is preliminary data.</text>
</comment>